<evidence type="ECO:0000256" key="11">
    <source>
        <dbReference type="ARBA" id="ARBA00023136"/>
    </source>
</evidence>
<dbReference type="EMBL" id="LTBA01000012">
    <property type="protein sequence ID" value="KYH34698.1"/>
    <property type="molecule type" value="Genomic_DNA"/>
</dbReference>
<keyword evidence="10" id="KW-0443">Lipid metabolism</keyword>
<dbReference type="InterPro" id="IPR000462">
    <property type="entry name" value="CDP-OH_P_trans"/>
</dbReference>
<dbReference type="STRING" id="1121338.CLTEP_14180"/>
<reference evidence="17 18" key="1">
    <citation type="submission" date="2016-02" db="EMBL/GenBank/DDBJ databases">
        <title>Genome sequence of Clostridium tepidiprofundi DSM 19306.</title>
        <authorList>
            <person name="Poehlein A."/>
            <person name="Daniel R."/>
        </authorList>
    </citation>
    <scope>NUCLEOTIDE SEQUENCE [LARGE SCALE GENOMIC DNA]</scope>
    <source>
        <strain evidence="17 18">DSM 19306</strain>
    </source>
</reference>
<evidence type="ECO:0000256" key="8">
    <source>
        <dbReference type="ARBA" id="ARBA00022692"/>
    </source>
</evidence>
<feature type="transmembrane region" description="Helical" evidence="16">
    <location>
        <begin position="141"/>
        <end position="161"/>
    </location>
</feature>
<dbReference type="PATRIC" id="fig|1121338.3.peg.1452"/>
<evidence type="ECO:0000256" key="9">
    <source>
        <dbReference type="ARBA" id="ARBA00022989"/>
    </source>
</evidence>
<evidence type="ECO:0000256" key="7">
    <source>
        <dbReference type="ARBA" id="ARBA00022679"/>
    </source>
</evidence>
<dbReference type="NCBIfam" id="TIGR00473">
    <property type="entry name" value="pssA"/>
    <property type="match status" value="1"/>
</dbReference>
<dbReference type="InterPro" id="IPR048254">
    <property type="entry name" value="CDP_ALCOHOL_P_TRANSF_CS"/>
</dbReference>
<evidence type="ECO:0000256" key="15">
    <source>
        <dbReference type="RuleBase" id="RU003750"/>
    </source>
</evidence>
<evidence type="ECO:0000256" key="10">
    <source>
        <dbReference type="ARBA" id="ARBA00023098"/>
    </source>
</evidence>
<keyword evidence="7 15" id="KW-0808">Transferase</keyword>
<evidence type="ECO:0000256" key="14">
    <source>
        <dbReference type="ARBA" id="ARBA00032361"/>
    </source>
</evidence>
<organism evidence="17 18">
    <name type="scientific">Clostridium tepidiprofundi DSM 19306</name>
    <dbReference type="NCBI Taxonomy" id="1121338"/>
    <lineage>
        <taxon>Bacteria</taxon>
        <taxon>Bacillati</taxon>
        <taxon>Bacillota</taxon>
        <taxon>Clostridia</taxon>
        <taxon>Eubacteriales</taxon>
        <taxon>Clostridiaceae</taxon>
        <taxon>Clostridium</taxon>
    </lineage>
</organism>
<comment type="caution">
    <text evidence="17">The sequence shown here is derived from an EMBL/GenBank/DDBJ whole genome shotgun (WGS) entry which is preliminary data.</text>
</comment>
<keyword evidence="12" id="KW-0594">Phospholipid biosynthesis</keyword>
<evidence type="ECO:0000313" key="17">
    <source>
        <dbReference type="EMBL" id="KYH34698.1"/>
    </source>
</evidence>
<dbReference type="PANTHER" id="PTHR14269">
    <property type="entry name" value="CDP-DIACYLGLYCEROL--GLYCEROL-3-PHOSPHATE 3-PHOSPHATIDYLTRANSFERASE-RELATED"/>
    <property type="match status" value="1"/>
</dbReference>
<keyword evidence="18" id="KW-1185">Reference proteome</keyword>
<feature type="transmembrane region" description="Helical" evidence="16">
    <location>
        <begin position="167"/>
        <end position="187"/>
    </location>
</feature>
<dbReference type="GO" id="GO:0016020">
    <property type="term" value="C:membrane"/>
    <property type="evidence" value="ECO:0007669"/>
    <property type="project" value="InterPro"/>
</dbReference>
<dbReference type="InterPro" id="IPR043130">
    <property type="entry name" value="CDP-OH_PTrfase_TM_dom"/>
</dbReference>
<evidence type="ECO:0000256" key="3">
    <source>
        <dbReference type="ARBA" id="ARBA00010441"/>
    </source>
</evidence>
<comment type="similarity">
    <text evidence="3 15">Belongs to the CDP-alcohol phosphatidyltransferase class-I family.</text>
</comment>
<keyword evidence="9 16" id="KW-1133">Transmembrane helix</keyword>
<dbReference type="InterPro" id="IPR004533">
    <property type="entry name" value="CDP-diaglyc--ser_O-PTrfase"/>
</dbReference>
<keyword evidence="11 16" id="KW-0472">Membrane</keyword>
<dbReference type="RefSeq" id="WP_066824583.1">
    <property type="nucleotide sequence ID" value="NZ_LTBA01000012.1"/>
</dbReference>
<dbReference type="PANTHER" id="PTHR14269:SF61">
    <property type="entry name" value="CDP-DIACYLGLYCEROL--SERINE O-PHOSPHATIDYLTRANSFERASE"/>
    <property type="match status" value="1"/>
</dbReference>
<dbReference type="PROSITE" id="PS00379">
    <property type="entry name" value="CDP_ALCOHOL_P_TRANSF"/>
    <property type="match status" value="1"/>
</dbReference>
<evidence type="ECO:0000256" key="16">
    <source>
        <dbReference type="SAM" id="Phobius"/>
    </source>
</evidence>
<dbReference type="InterPro" id="IPR050324">
    <property type="entry name" value="CDP-alcohol_PTase-I"/>
</dbReference>
<keyword evidence="8 16" id="KW-0812">Transmembrane</keyword>
<dbReference type="GO" id="GO:0003882">
    <property type="term" value="F:CDP-diacylglycerol-serine O-phosphatidyltransferase activity"/>
    <property type="evidence" value="ECO:0007669"/>
    <property type="project" value="UniProtKB-EC"/>
</dbReference>
<evidence type="ECO:0000256" key="6">
    <source>
        <dbReference type="ARBA" id="ARBA00022516"/>
    </source>
</evidence>
<name>A0A151B459_9CLOT</name>
<sequence>MSFVRVYEENEQNKHNGHSLKMALPNIMTFANLFFGIVAILSASRLKNGTTLASIFILIAAVNDRFDGKVARKFNAESALGEQLDSLADLISFGLAPAFVAWSMQLSELKILGVFSVVVFVFAGAYRLARFNIAESKKYFVGMPITAAGVFLSVNNIFMSINHLTGYAGIKTVIIMLILSYCMVCNIKIKKM</sequence>
<evidence type="ECO:0000313" key="18">
    <source>
        <dbReference type="Proteomes" id="UP000075531"/>
    </source>
</evidence>
<dbReference type="Proteomes" id="UP000075531">
    <property type="component" value="Unassembled WGS sequence"/>
</dbReference>
<proteinExistence type="inferred from homology"/>
<keyword evidence="6" id="KW-0444">Lipid biosynthesis</keyword>
<dbReference type="GO" id="GO:0012505">
    <property type="term" value="C:endomembrane system"/>
    <property type="evidence" value="ECO:0007669"/>
    <property type="project" value="UniProtKB-SubCell"/>
</dbReference>
<dbReference type="Pfam" id="PF01066">
    <property type="entry name" value="CDP-OH_P_transf"/>
    <property type="match status" value="1"/>
</dbReference>
<keyword evidence="13" id="KW-1208">Phospholipid metabolism</keyword>
<evidence type="ECO:0000256" key="13">
    <source>
        <dbReference type="ARBA" id="ARBA00023264"/>
    </source>
</evidence>
<dbReference type="EC" id="2.7.8.8" evidence="4"/>
<comment type="subcellular location">
    <subcellularLocation>
        <location evidence="2">Endomembrane system</location>
        <topology evidence="2">Multi-pass membrane protein</topology>
    </subcellularLocation>
</comment>
<accession>A0A151B459</accession>
<evidence type="ECO:0000256" key="4">
    <source>
        <dbReference type="ARBA" id="ARBA00013174"/>
    </source>
</evidence>
<dbReference type="GO" id="GO:0008654">
    <property type="term" value="P:phospholipid biosynthetic process"/>
    <property type="evidence" value="ECO:0007669"/>
    <property type="project" value="UniProtKB-KW"/>
</dbReference>
<evidence type="ECO:0000256" key="12">
    <source>
        <dbReference type="ARBA" id="ARBA00023209"/>
    </source>
</evidence>
<evidence type="ECO:0000256" key="1">
    <source>
        <dbReference type="ARBA" id="ARBA00000287"/>
    </source>
</evidence>
<dbReference type="AlphaFoldDB" id="A0A151B459"/>
<dbReference type="Gene3D" id="1.20.120.1760">
    <property type="match status" value="1"/>
</dbReference>
<feature type="transmembrane region" description="Helical" evidence="16">
    <location>
        <begin position="23"/>
        <end position="43"/>
    </location>
</feature>
<gene>
    <name evidence="17" type="primary">pgsA_2</name>
    <name evidence="17" type="ORF">CLTEP_14180</name>
</gene>
<feature type="transmembrane region" description="Helical" evidence="16">
    <location>
        <begin position="111"/>
        <end position="129"/>
    </location>
</feature>
<protein>
    <recommendedName>
        <fullName evidence="5">CDP-diacylglycerol--serine O-phosphatidyltransferase</fullName>
        <ecNumber evidence="4">2.7.8.8</ecNumber>
    </recommendedName>
    <alternativeName>
        <fullName evidence="14">Phosphatidylserine synthase</fullName>
    </alternativeName>
</protein>
<comment type="catalytic activity">
    <reaction evidence="1">
        <text>a CDP-1,2-diacyl-sn-glycerol + L-serine = a 1,2-diacyl-sn-glycero-3-phospho-L-serine + CMP + H(+)</text>
        <dbReference type="Rhea" id="RHEA:16913"/>
        <dbReference type="ChEBI" id="CHEBI:15378"/>
        <dbReference type="ChEBI" id="CHEBI:33384"/>
        <dbReference type="ChEBI" id="CHEBI:57262"/>
        <dbReference type="ChEBI" id="CHEBI:58332"/>
        <dbReference type="ChEBI" id="CHEBI:60377"/>
        <dbReference type="EC" id="2.7.8.8"/>
    </reaction>
</comment>
<evidence type="ECO:0000256" key="2">
    <source>
        <dbReference type="ARBA" id="ARBA00004127"/>
    </source>
</evidence>
<evidence type="ECO:0000256" key="5">
    <source>
        <dbReference type="ARBA" id="ARBA00017171"/>
    </source>
</evidence>